<dbReference type="SUPFAM" id="SSF48452">
    <property type="entry name" value="TPR-like"/>
    <property type="match status" value="3"/>
</dbReference>
<keyword evidence="4" id="KW-0931">ER-Golgi transport</keyword>
<reference evidence="10" key="1">
    <citation type="submission" date="2015-02" db="EMBL/GenBank/DDBJ databases">
        <title>Complete Genome Sequencing of Pandoraea vervacti NS15 sp. nov.</title>
        <authorList>
            <person name="Chan K.-G."/>
        </authorList>
    </citation>
    <scope>NUCLEOTIDE SEQUENCE [LARGE SCALE GENOMIC DNA]</scope>
    <source>
        <strain evidence="10">NS15</strain>
        <plasmid evidence="10">pPV15</plasmid>
    </source>
</reference>
<gene>
    <name evidence="9" type="ORF">UC34_24725</name>
</gene>
<evidence type="ECO:0000256" key="4">
    <source>
        <dbReference type="ARBA" id="ARBA00022892"/>
    </source>
</evidence>
<evidence type="ECO:0000256" key="7">
    <source>
        <dbReference type="ARBA" id="ARBA00040047"/>
    </source>
</evidence>
<keyword evidence="3" id="KW-0813">Transport</keyword>
<evidence type="ECO:0000313" key="10">
    <source>
        <dbReference type="Proteomes" id="UP000035085"/>
    </source>
</evidence>
<sequence length="652" mass="69502">MSEALSDALFAAPPTGSTPTTGYAGQVPRGCAEALGAILATIDFRRKAMVNAAHEGLQASALTIFPPETFDGVDPEGVGRALASLILCDFAAQRNQTTQWIEPDRDEALRTLAVRLTPTGQEALLQSLENSQGDNAFSKYFAHADSQYFAQADAYCLAGHLYFQRAGTPLLAGSIDRTPEDASAQAAGDYLKAADLFTRAGQPDLAAEAYLGAADAYRGSFQPLKAAEVCLRAADLYTQTSQPLKAADARLKAAAAYLTAANGYLLAGAPGVAGDAYLRAADLYMQTHQPMKAVDICQKAADAYRGAGEPGQAAVAHLWAAHAVRADADARPEKGRYAQAAAAYVRAAQAYTDVEQPGPAADAWLWAALASTRAREPRKALAAYQQAAEANTKAGRHGLAGDVWRSVADLYTELGDPKLASDANDNAATVYRWAAIGGTEVRQPLPAAHYYLMAAEAHAAVAQHARDENAKDVEQEHKELAEEAYEWAGDAFMGDGLPAAATHAYMLAGQYARAIVPCAQAARHYLAADELLQAADAYTQLGFALRAAGEPTDKGNKAFLTAAGLYQRERAYLAAAVAYAEGGDFLQAAPLFERVNRPAPAGHAYLQSKMFPQAARAFWRANRLEPDAERRERLRLLAESTSEQAVLFDRNL</sequence>
<evidence type="ECO:0000313" key="9">
    <source>
        <dbReference type="EMBL" id="AJP60126.1"/>
    </source>
</evidence>
<keyword evidence="5" id="KW-0653">Protein transport</keyword>
<dbReference type="Pfam" id="PF14938">
    <property type="entry name" value="SNAP"/>
    <property type="match status" value="2"/>
</dbReference>
<evidence type="ECO:0000256" key="2">
    <source>
        <dbReference type="ARBA" id="ARBA00010050"/>
    </source>
</evidence>
<dbReference type="InterPro" id="IPR000744">
    <property type="entry name" value="NSF_attach"/>
</dbReference>
<dbReference type="Proteomes" id="UP000035085">
    <property type="component" value="Plasmid pPV15"/>
</dbReference>
<proteinExistence type="inferred from homology"/>
<keyword evidence="6" id="KW-0472">Membrane</keyword>
<keyword evidence="9" id="KW-0614">Plasmid</keyword>
<evidence type="ECO:0000256" key="3">
    <source>
        <dbReference type="ARBA" id="ARBA00022448"/>
    </source>
</evidence>
<dbReference type="PANTHER" id="PTHR13768">
    <property type="entry name" value="SOLUBLE NSF ATTACHMENT PROTEIN SNAP"/>
    <property type="match status" value="1"/>
</dbReference>
<comment type="subcellular location">
    <subcellularLocation>
        <location evidence="1">Membrane</location>
        <topology evidence="1">Peripheral membrane protein</topology>
    </subcellularLocation>
</comment>
<comment type="similarity">
    <text evidence="2">Belongs to the SNAP family.</text>
</comment>
<dbReference type="InterPro" id="IPR011990">
    <property type="entry name" value="TPR-like_helical_dom_sf"/>
</dbReference>
<protein>
    <recommendedName>
        <fullName evidence="7">Gamma-soluble NSF attachment protein</fullName>
    </recommendedName>
    <alternativeName>
        <fullName evidence="8">N-ethylmaleimide-sensitive factor attachment protein gamma</fullName>
    </alternativeName>
</protein>
<evidence type="ECO:0000256" key="5">
    <source>
        <dbReference type="ARBA" id="ARBA00022927"/>
    </source>
</evidence>
<dbReference type="Gene3D" id="1.25.40.10">
    <property type="entry name" value="Tetratricopeptide repeat domain"/>
    <property type="match status" value="2"/>
</dbReference>
<accession>A0ABM5T571</accession>
<dbReference type="PANTHER" id="PTHR13768:SF2">
    <property type="entry name" value="GAMMA-SOLUBLE NSF ATTACHMENT PROTEIN"/>
    <property type="match status" value="1"/>
</dbReference>
<evidence type="ECO:0000256" key="8">
    <source>
        <dbReference type="ARBA" id="ARBA00042485"/>
    </source>
</evidence>
<evidence type="ECO:0000256" key="6">
    <source>
        <dbReference type="ARBA" id="ARBA00023136"/>
    </source>
</evidence>
<keyword evidence="10" id="KW-1185">Reference proteome</keyword>
<name>A0ABM5T571_9BURK</name>
<geneLocation type="plasmid" evidence="9 10">
    <name>pPV15</name>
</geneLocation>
<dbReference type="EMBL" id="CP010898">
    <property type="protein sequence ID" value="AJP60126.1"/>
    <property type="molecule type" value="Genomic_DNA"/>
</dbReference>
<evidence type="ECO:0000256" key="1">
    <source>
        <dbReference type="ARBA" id="ARBA00004170"/>
    </source>
</evidence>
<organism evidence="9 10">
    <name type="scientific">Pandoraea vervacti</name>
    <dbReference type="NCBI Taxonomy" id="656178"/>
    <lineage>
        <taxon>Bacteria</taxon>
        <taxon>Pseudomonadati</taxon>
        <taxon>Pseudomonadota</taxon>
        <taxon>Betaproteobacteria</taxon>
        <taxon>Burkholderiales</taxon>
        <taxon>Burkholderiaceae</taxon>
        <taxon>Pandoraea</taxon>
    </lineage>
</organism>